<dbReference type="GO" id="GO:0016538">
    <property type="term" value="F:cyclin-dependent protein serine/threonine kinase regulator activity"/>
    <property type="evidence" value="ECO:0007669"/>
    <property type="project" value="InterPro"/>
</dbReference>
<dbReference type="SUPFAM" id="SSF47954">
    <property type="entry name" value="Cyclin-like"/>
    <property type="match status" value="2"/>
</dbReference>
<dbReference type="InterPro" id="IPR006671">
    <property type="entry name" value="Cyclin_N"/>
</dbReference>
<dbReference type="OrthoDB" id="25002at2759"/>
<evidence type="ECO:0000256" key="1">
    <source>
        <dbReference type="RuleBase" id="RU000383"/>
    </source>
</evidence>
<dbReference type="Proteomes" id="UP000308652">
    <property type="component" value="Unassembled WGS sequence"/>
</dbReference>
<dbReference type="Pfam" id="PF00134">
    <property type="entry name" value="Cyclin_N"/>
    <property type="match status" value="1"/>
</dbReference>
<dbReference type="PANTHER" id="PTHR10026">
    <property type="entry name" value="CYCLIN"/>
    <property type="match status" value="1"/>
</dbReference>
<dbReference type="SMART" id="SM00385">
    <property type="entry name" value="CYCLIN"/>
    <property type="match status" value="2"/>
</dbReference>
<dbReference type="EMBL" id="ML213592">
    <property type="protein sequence ID" value="TFK42608.1"/>
    <property type="molecule type" value="Genomic_DNA"/>
</dbReference>
<dbReference type="AlphaFoldDB" id="A0A5C3MFG7"/>
<dbReference type="GO" id="GO:0006357">
    <property type="term" value="P:regulation of transcription by RNA polymerase II"/>
    <property type="evidence" value="ECO:0007669"/>
    <property type="project" value="InterPro"/>
</dbReference>
<feature type="domain" description="Cyclin-like" evidence="2">
    <location>
        <begin position="149"/>
        <end position="258"/>
    </location>
</feature>
<dbReference type="STRING" id="68775.A0A5C3MFG7"/>
<sequence>MSTELKQWLFSMSALQATPSHCSLEKELYDRARGIEFLFRLGSSLQLPTSAMCTAATWFHRFYMRYPMEDFHRQDVAASCIFLATKTEECGRKLRDVARVYQTKVSGTDISQISPESKEVDQCQASILLTEEVLLEALCFDFVVGSPHAELVDLFDASETDQQLREYAWSLAHDSYRTPLCILYSSKVIAGACYILAQCVIDGPNDTSLDARLSSFASSSLPTPPSHKPPSPNAARHTIEYFGFTPSDVTSIAGPTYRFFFSYPETNIANTTINRSIEYHA</sequence>
<evidence type="ECO:0000259" key="2">
    <source>
        <dbReference type="SMART" id="SM00385"/>
    </source>
</evidence>
<keyword evidence="1" id="KW-0195">Cyclin</keyword>
<evidence type="ECO:0000313" key="4">
    <source>
        <dbReference type="Proteomes" id="UP000308652"/>
    </source>
</evidence>
<evidence type="ECO:0000313" key="3">
    <source>
        <dbReference type="EMBL" id="TFK42608.1"/>
    </source>
</evidence>
<proteinExistence type="inferred from homology"/>
<accession>A0A5C3MFG7</accession>
<dbReference type="InterPro" id="IPR043198">
    <property type="entry name" value="Cyclin/Ssn8"/>
</dbReference>
<feature type="domain" description="Cyclin-like" evidence="2">
    <location>
        <begin position="36"/>
        <end position="136"/>
    </location>
</feature>
<comment type="similarity">
    <text evidence="1">Belongs to the cyclin family.</text>
</comment>
<name>A0A5C3MFG7_9AGAR</name>
<organism evidence="3 4">
    <name type="scientific">Crucibulum laeve</name>
    <dbReference type="NCBI Taxonomy" id="68775"/>
    <lineage>
        <taxon>Eukaryota</taxon>
        <taxon>Fungi</taxon>
        <taxon>Dikarya</taxon>
        <taxon>Basidiomycota</taxon>
        <taxon>Agaricomycotina</taxon>
        <taxon>Agaricomycetes</taxon>
        <taxon>Agaricomycetidae</taxon>
        <taxon>Agaricales</taxon>
        <taxon>Agaricineae</taxon>
        <taxon>Nidulariaceae</taxon>
        <taxon>Crucibulum</taxon>
    </lineage>
</organism>
<reference evidence="3 4" key="1">
    <citation type="journal article" date="2019" name="Nat. Ecol. Evol.">
        <title>Megaphylogeny resolves global patterns of mushroom evolution.</title>
        <authorList>
            <person name="Varga T."/>
            <person name="Krizsan K."/>
            <person name="Foldi C."/>
            <person name="Dima B."/>
            <person name="Sanchez-Garcia M."/>
            <person name="Sanchez-Ramirez S."/>
            <person name="Szollosi G.J."/>
            <person name="Szarkandi J.G."/>
            <person name="Papp V."/>
            <person name="Albert L."/>
            <person name="Andreopoulos W."/>
            <person name="Angelini C."/>
            <person name="Antonin V."/>
            <person name="Barry K.W."/>
            <person name="Bougher N.L."/>
            <person name="Buchanan P."/>
            <person name="Buyck B."/>
            <person name="Bense V."/>
            <person name="Catcheside P."/>
            <person name="Chovatia M."/>
            <person name="Cooper J."/>
            <person name="Damon W."/>
            <person name="Desjardin D."/>
            <person name="Finy P."/>
            <person name="Geml J."/>
            <person name="Haridas S."/>
            <person name="Hughes K."/>
            <person name="Justo A."/>
            <person name="Karasinski D."/>
            <person name="Kautmanova I."/>
            <person name="Kiss B."/>
            <person name="Kocsube S."/>
            <person name="Kotiranta H."/>
            <person name="LaButti K.M."/>
            <person name="Lechner B.E."/>
            <person name="Liimatainen K."/>
            <person name="Lipzen A."/>
            <person name="Lukacs Z."/>
            <person name="Mihaltcheva S."/>
            <person name="Morgado L.N."/>
            <person name="Niskanen T."/>
            <person name="Noordeloos M.E."/>
            <person name="Ohm R.A."/>
            <person name="Ortiz-Santana B."/>
            <person name="Ovrebo C."/>
            <person name="Racz N."/>
            <person name="Riley R."/>
            <person name="Savchenko A."/>
            <person name="Shiryaev A."/>
            <person name="Soop K."/>
            <person name="Spirin V."/>
            <person name="Szebenyi C."/>
            <person name="Tomsovsky M."/>
            <person name="Tulloss R.E."/>
            <person name="Uehling J."/>
            <person name="Grigoriev I.V."/>
            <person name="Vagvolgyi C."/>
            <person name="Papp T."/>
            <person name="Martin F.M."/>
            <person name="Miettinen O."/>
            <person name="Hibbett D.S."/>
            <person name="Nagy L.G."/>
        </authorList>
    </citation>
    <scope>NUCLEOTIDE SEQUENCE [LARGE SCALE GENOMIC DNA]</scope>
    <source>
        <strain evidence="3 4">CBS 166.37</strain>
    </source>
</reference>
<protein>
    <submittedName>
        <fullName evidence="3">Cyclin-like protein</fullName>
    </submittedName>
</protein>
<gene>
    <name evidence="3" type="ORF">BDQ12DRAFT_676487</name>
</gene>
<dbReference type="InterPro" id="IPR036915">
    <property type="entry name" value="Cyclin-like_sf"/>
</dbReference>
<keyword evidence="4" id="KW-1185">Reference proteome</keyword>
<dbReference type="Gene3D" id="1.10.472.10">
    <property type="entry name" value="Cyclin-like"/>
    <property type="match status" value="2"/>
</dbReference>
<dbReference type="InterPro" id="IPR013763">
    <property type="entry name" value="Cyclin-like_dom"/>
</dbReference>
<dbReference type="CDD" id="cd20546">
    <property type="entry name" value="CYCLIN_SpCG1C_ScCTK2-like_rpt2"/>
    <property type="match status" value="1"/>
</dbReference>